<evidence type="ECO:0000313" key="2">
    <source>
        <dbReference type="EMBL" id="JAG20017.1"/>
    </source>
</evidence>
<evidence type="ECO:0000256" key="1">
    <source>
        <dbReference type="SAM" id="MobiDB-lite"/>
    </source>
</evidence>
<feature type="non-terminal residue" evidence="2">
    <location>
        <position position="1"/>
    </location>
</feature>
<dbReference type="EMBL" id="GBHO01023587">
    <property type="protein sequence ID" value="JAG20017.1"/>
    <property type="molecule type" value="Transcribed_RNA"/>
</dbReference>
<feature type="non-terminal residue" evidence="2">
    <location>
        <position position="129"/>
    </location>
</feature>
<feature type="compositionally biased region" description="Basic and acidic residues" evidence="1">
    <location>
        <begin position="89"/>
        <end position="103"/>
    </location>
</feature>
<sequence>DCPTFTSTRETKEAMREKDAAPRKMVTGAGGGYGGACGGGSRSSSPHQGSVYPRAASPREGAAASASSSTELIPCDLSFRGRMSPASRPDCDKKDEQPLDLRVARKKSAMEDENQNIILAMSPSPPPEA</sequence>
<name>A0A0A9XH19_LYGHE</name>
<organism evidence="2">
    <name type="scientific">Lygus hesperus</name>
    <name type="common">Western plant bug</name>
    <dbReference type="NCBI Taxonomy" id="30085"/>
    <lineage>
        <taxon>Eukaryota</taxon>
        <taxon>Metazoa</taxon>
        <taxon>Ecdysozoa</taxon>
        <taxon>Arthropoda</taxon>
        <taxon>Hexapoda</taxon>
        <taxon>Insecta</taxon>
        <taxon>Pterygota</taxon>
        <taxon>Neoptera</taxon>
        <taxon>Paraneoptera</taxon>
        <taxon>Hemiptera</taxon>
        <taxon>Heteroptera</taxon>
        <taxon>Panheteroptera</taxon>
        <taxon>Cimicomorpha</taxon>
        <taxon>Miridae</taxon>
        <taxon>Mirini</taxon>
        <taxon>Lygus</taxon>
    </lineage>
</organism>
<feature type="region of interest" description="Disordered" evidence="1">
    <location>
        <begin position="1"/>
        <end position="129"/>
    </location>
</feature>
<proteinExistence type="predicted"/>
<gene>
    <name evidence="2" type="ORF">CM83_105714</name>
</gene>
<accession>A0A0A9XH19</accession>
<reference evidence="2" key="1">
    <citation type="journal article" date="2014" name="PLoS ONE">
        <title>Transcriptome-Based Identification of ABC Transporters in the Western Tarnished Plant Bug Lygus hesperus.</title>
        <authorList>
            <person name="Hull J.J."/>
            <person name="Chaney K."/>
            <person name="Geib S.M."/>
            <person name="Fabrick J.A."/>
            <person name="Brent C.S."/>
            <person name="Walsh D."/>
            <person name="Lavine L.C."/>
        </authorList>
    </citation>
    <scope>NUCLEOTIDE SEQUENCE</scope>
</reference>
<dbReference type="AlphaFoldDB" id="A0A0A9XH19"/>
<reference evidence="2" key="2">
    <citation type="submission" date="2014-07" db="EMBL/GenBank/DDBJ databases">
        <authorList>
            <person name="Hull J."/>
        </authorList>
    </citation>
    <scope>NUCLEOTIDE SEQUENCE</scope>
</reference>
<protein>
    <submittedName>
        <fullName evidence="2">Uncharacterized protein</fullName>
    </submittedName>
</protein>
<feature type="compositionally biased region" description="Gly residues" evidence="1">
    <location>
        <begin position="28"/>
        <end position="41"/>
    </location>
</feature>
<feature type="compositionally biased region" description="Basic and acidic residues" evidence="1">
    <location>
        <begin position="9"/>
        <end position="22"/>
    </location>
</feature>